<dbReference type="RefSeq" id="WP_182294409.1">
    <property type="nucleotide sequence ID" value="NZ_CP059851.1"/>
</dbReference>
<reference evidence="7 8" key="1">
    <citation type="submission" date="2020-07" db="EMBL/GenBank/DDBJ databases">
        <title>Complete genome sequence for Sandaracinobacter sp. M6.</title>
        <authorList>
            <person name="Tang Y."/>
            <person name="Liu Q."/>
            <person name="Guo Z."/>
            <person name="Lei P."/>
            <person name="Huang B."/>
        </authorList>
    </citation>
    <scope>NUCLEOTIDE SEQUENCE [LARGE SCALE GENOMIC DNA]</scope>
    <source>
        <strain evidence="7 8">M6</strain>
    </source>
</reference>
<dbReference type="PRINTS" id="PR00455">
    <property type="entry name" value="HTHTETR"/>
</dbReference>
<dbReference type="Proteomes" id="UP000515292">
    <property type="component" value="Chromosome"/>
</dbReference>
<dbReference type="InterPro" id="IPR009057">
    <property type="entry name" value="Homeodomain-like_sf"/>
</dbReference>
<accession>A0A7G5IDW8</accession>
<evidence type="ECO:0000256" key="5">
    <source>
        <dbReference type="SAM" id="MobiDB-lite"/>
    </source>
</evidence>
<dbReference type="InterPro" id="IPR001647">
    <property type="entry name" value="HTH_TetR"/>
</dbReference>
<evidence type="ECO:0000313" key="7">
    <source>
        <dbReference type="EMBL" id="QMW21560.1"/>
    </source>
</evidence>
<dbReference type="Pfam" id="PF00440">
    <property type="entry name" value="TetR_N"/>
    <property type="match status" value="1"/>
</dbReference>
<dbReference type="PANTHER" id="PTHR30055">
    <property type="entry name" value="HTH-TYPE TRANSCRIPTIONAL REGULATOR RUTR"/>
    <property type="match status" value="1"/>
</dbReference>
<evidence type="ECO:0000256" key="1">
    <source>
        <dbReference type="ARBA" id="ARBA00023015"/>
    </source>
</evidence>
<proteinExistence type="predicted"/>
<dbReference type="GO" id="GO:0000976">
    <property type="term" value="F:transcription cis-regulatory region binding"/>
    <property type="evidence" value="ECO:0007669"/>
    <property type="project" value="TreeGrafter"/>
</dbReference>
<feature type="domain" description="HTH tetR-type" evidence="6">
    <location>
        <begin position="25"/>
        <end position="85"/>
    </location>
</feature>
<dbReference type="InterPro" id="IPR050109">
    <property type="entry name" value="HTH-type_TetR-like_transc_reg"/>
</dbReference>
<keyword evidence="2 4" id="KW-0238">DNA-binding</keyword>
<dbReference type="Gene3D" id="1.10.357.10">
    <property type="entry name" value="Tetracycline Repressor, domain 2"/>
    <property type="match status" value="1"/>
</dbReference>
<keyword evidence="1" id="KW-0805">Transcription regulation</keyword>
<feature type="DNA-binding region" description="H-T-H motif" evidence="4">
    <location>
        <begin position="48"/>
        <end position="67"/>
    </location>
</feature>
<evidence type="ECO:0000256" key="2">
    <source>
        <dbReference type="ARBA" id="ARBA00023125"/>
    </source>
</evidence>
<evidence type="ECO:0000313" key="8">
    <source>
        <dbReference type="Proteomes" id="UP000515292"/>
    </source>
</evidence>
<dbReference type="KEGG" id="sand:H3309_08990"/>
<feature type="region of interest" description="Disordered" evidence="5">
    <location>
        <begin position="1"/>
        <end position="26"/>
    </location>
</feature>
<dbReference type="GO" id="GO:0003700">
    <property type="term" value="F:DNA-binding transcription factor activity"/>
    <property type="evidence" value="ECO:0007669"/>
    <property type="project" value="TreeGrafter"/>
</dbReference>
<organism evidence="7 8">
    <name type="scientific">Sandaracinobacteroides saxicola</name>
    <dbReference type="NCBI Taxonomy" id="2759707"/>
    <lineage>
        <taxon>Bacteria</taxon>
        <taxon>Pseudomonadati</taxon>
        <taxon>Pseudomonadota</taxon>
        <taxon>Alphaproteobacteria</taxon>
        <taxon>Sphingomonadales</taxon>
        <taxon>Sphingosinicellaceae</taxon>
        <taxon>Sandaracinobacteroides</taxon>
    </lineage>
</organism>
<evidence type="ECO:0000256" key="3">
    <source>
        <dbReference type="ARBA" id="ARBA00023163"/>
    </source>
</evidence>
<keyword evidence="8" id="KW-1185">Reference proteome</keyword>
<dbReference type="PROSITE" id="PS01081">
    <property type="entry name" value="HTH_TETR_1"/>
    <property type="match status" value="1"/>
</dbReference>
<dbReference type="AlphaFoldDB" id="A0A7G5IDW8"/>
<protein>
    <submittedName>
        <fullName evidence="7">TetR/AcrR family transcriptional regulator</fullName>
    </submittedName>
</protein>
<dbReference type="EMBL" id="CP059851">
    <property type="protein sequence ID" value="QMW21560.1"/>
    <property type="molecule type" value="Genomic_DNA"/>
</dbReference>
<sequence length="234" mass="26505">MATPPKTSPASDRARHRPNKKEQGAATREKLLRATVEVIRVNGFAATSTTMIVEQLGVTRGALNHHFADKEELILAVGKLLLDDGIAQLGAGINAEAPVGEKLARYADSVLRLYLSGDMLVWIDILMTARRDRTSMRRMRDFFNEMDARSYDIWMRLFARDCPDKARLVAARDVLFNFAAGMAINRIFVKHDGYWRDLLAFLEQMLLDGLDRPAPTDWPRDRGWVDQFPSSRPC</sequence>
<evidence type="ECO:0000256" key="4">
    <source>
        <dbReference type="PROSITE-ProRule" id="PRU00335"/>
    </source>
</evidence>
<name>A0A7G5IDW8_9SPHN</name>
<gene>
    <name evidence="7" type="ORF">H3309_08990</name>
</gene>
<keyword evidence="3" id="KW-0804">Transcription</keyword>
<dbReference type="PANTHER" id="PTHR30055:SF234">
    <property type="entry name" value="HTH-TYPE TRANSCRIPTIONAL REGULATOR BETI"/>
    <property type="match status" value="1"/>
</dbReference>
<evidence type="ECO:0000259" key="6">
    <source>
        <dbReference type="PROSITE" id="PS50977"/>
    </source>
</evidence>
<dbReference type="PROSITE" id="PS50977">
    <property type="entry name" value="HTH_TETR_2"/>
    <property type="match status" value="1"/>
</dbReference>
<dbReference type="SUPFAM" id="SSF46689">
    <property type="entry name" value="Homeodomain-like"/>
    <property type="match status" value="1"/>
</dbReference>
<dbReference type="InterPro" id="IPR023772">
    <property type="entry name" value="DNA-bd_HTH_TetR-type_CS"/>
</dbReference>